<feature type="domain" description="RNase H type-1" evidence="1">
    <location>
        <begin position="44"/>
        <end position="130"/>
    </location>
</feature>
<dbReference type="AlphaFoldDB" id="A0AAP0RY93"/>
<dbReference type="InterPro" id="IPR012337">
    <property type="entry name" value="RNaseH-like_sf"/>
</dbReference>
<dbReference type="PANTHER" id="PTHR47074:SF11">
    <property type="entry name" value="REVERSE TRANSCRIPTASE-LIKE PROTEIN"/>
    <property type="match status" value="1"/>
</dbReference>
<dbReference type="GO" id="GO:0004523">
    <property type="term" value="F:RNA-DNA hybrid ribonuclease activity"/>
    <property type="evidence" value="ECO:0007669"/>
    <property type="project" value="InterPro"/>
</dbReference>
<evidence type="ECO:0000313" key="2">
    <source>
        <dbReference type="EMBL" id="KAK9287316.1"/>
    </source>
</evidence>
<dbReference type="Pfam" id="PF13456">
    <property type="entry name" value="RVT_3"/>
    <property type="match status" value="1"/>
</dbReference>
<dbReference type="EMBL" id="JBBPBK010000004">
    <property type="protein sequence ID" value="KAK9287316.1"/>
    <property type="molecule type" value="Genomic_DNA"/>
</dbReference>
<organism evidence="2 3">
    <name type="scientific">Liquidambar formosana</name>
    <name type="common">Formosan gum</name>
    <dbReference type="NCBI Taxonomy" id="63359"/>
    <lineage>
        <taxon>Eukaryota</taxon>
        <taxon>Viridiplantae</taxon>
        <taxon>Streptophyta</taxon>
        <taxon>Embryophyta</taxon>
        <taxon>Tracheophyta</taxon>
        <taxon>Spermatophyta</taxon>
        <taxon>Magnoliopsida</taxon>
        <taxon>eudicotyledons</taxon>
        <taxon>Gunneridae</taxon>
        <taxon>Pentapetalae</taxon>
        <taxon>Saxifragales</taxon>
        <taxon>Altingiaceae</taxon>
        <taxon>Liquidambar</taxon>
    </lineage>
</organism>
<reference evidence="2 3" key="1">
    <citation type="journal article" date="2024" name="Plant J.">
        <title>Genome sequences and population genomics reveal climatic adaptation and genomic divergence between two closely related sweetgum species.</title>
        <authorList>
            <person name="Xu W.Q."/>
            <person name="Ren C.Q."/>
            <person name="Zhang X.Y."/>
            <person name="Comes H.P."/>
            <person name="Liu X.H."/>
            <person name="Li Y.G."/>
            <person name="Kettle C.J."/>
            <person name="Jalonen R."/>
            <person name="Gaisberger H."/>
            <person name="Ma Y.Z."/>
            <person name="Qiu Y.X."/>
        </authorList>
    </citation>
    <scope>NUCLEOTIDE SEQUENCE [LARGE SCALE GENOMIC DNA]</scope>
    <source>
        <strain evidence="2">Hangzhou</strain>
    </source>
</reference>
<dbReference type="PANTHER" id="PTHR47074">
    <property type="entry name" value="BNAC02G40300D PROTEIN"/>
    <property type="match status" value="1"/>
</dbReference>
<evidence type="ECO:0000313" key="3">
    <source>
        <dbReference type="Proteomes" id="UP001415857"/>
    </source>
</evidence>
<comment type="caution">
    <text evidence="2">The sequence shown here is derived from an EMBL/GenBank/DDBJ whole genome shotgun (WGS) entry which is preliminary data.</text>
</comment>
<dbReference type="Gene3D" id="3.30.420.10">
    <property type="entry name" value="Ribonuclease H-like superfamily/Ribonuclease H"/>
    <property type="match status" value="1"/>
</dbReference>
<dbReference type="SUPFAM" id="SSF53098">
    <property type="entry name" value="Ribonuclease H-like"/>
    <property type="match status" value="1"/>
</dbReference>
<dbReference type="CDD" id="cd06222">
    <property type="entry name" value="RNase_H_like"/>
    <property type="match status" value="1"/>
</dbReference>
<dbReference type="GO" id="GO:0003676">
    <property type="term" value="F:nucleic acid binding"/>
    <property type="evidence" value="ECO:0007669"/>
    <property type="project" value="InterPro"/>
</dbReference>
<proteinExistence type="predicted"/>
<gene>
    <name evidence="2" type="ORF">L1049_015730</name>
</gene>
<evidence type="ECO:0000259" key="1">
    <source>
        <dbReference type="Pfam" id="PF13456"/>
    </source>
</evidence>
<name>A0AAP0RY93_LIQFO</name>
<dbReference type="InterPro" id="IPR052929">
    <property type="entry name" value="RNase_H-like_EbsB-rel"/>
</dbReference>
<dbReference type="Proteomes" id="UP001415857">
    <property type="component" value="Unassembled WGS sequence"/>
</dbReference>
<dbReference type="InterPro" id="IPR002156">
    <property type="entry name" value="RNaseH_domain"/>
</dbReference>
<accession>A0AAP0RY93</accession>
<sequence length="160" mass="17143">MVIFEDCHVTPLGMLSDIEAKKADFFASATPLEAGGVGAHISVGVDPAVAKAKAARLAITMARDKLWNQIWVEGDSQAIIDLFSPSLDVPWHYEVIISDIRHGLGQVSSASFCKIPRVANGVADAMAKWALRVGFSGFLDATSLPNPVMEACRLDNCGWS</sequence>
<dbReference type="InterPro" id="IPR044730">
    <property type="entry name" value="RNase_H-like_dom_plant"/>
</dbReference>
<keyword evidence="3" id="KW-1185">Reference proteome</keyword>
<protein>
    <recommendedName>
        <fullName evidence="1">RNase H type-1 domain-containing protein</fullName>
    </recommendedName>
</protein>
<dbReference type="InterPro" id="IPR036397">
    <property type="entry name" value="RNaseH_sf"/>
</dbReference>